<sequence length="105" mass="11759">MNVGQAAHLSGQMSGQAAQMNQVANSGLGVGVGGADGLQQHQPMQDMAADQQFVMLRTAMREKIFEYLGRKQSSAEWRKRLPELAKRLEEILYRKFPNKEIDLII</sequence>
<dbReference type="AlphaFoldDB" id="A0A3L6RNL2"/>
<name>A0A3L6RNL2_PANMI</name>
<dbReference type="Proteomes" id="UP000275267">
    <property type="component" value="Unassembled WGS sequence"/>
</dbReference>
<dbReference type="STRING" id="4540.A0A3L6RNL2"/>
<protein>
    <submittedName>
        <fullName evidence="1">Uncharacterized protein</fullName>
    </submittedName>
</protein>
<organism evidence="1 2">
    <name type="scientific">Panicum miliaceum</name>
    <name type="common">Proso millet</name>
    <name type="synonym">Broomcorn millet</name>
    <dbReference type="NCBI Taxonomy" id="4540"/>
    <lineage>
        <taxon>Eukaryota</taxon>
        <taxon>Viridiplantae</taxon>
        <taxon>Streptophyta</taxon>
        <taxon>Embryophyta</taxon>
        <taxon>Tracheophyta</taxon>
        <taxon>Spermatophyta</taxon>
        <taxon>Magnoliopsida</taxon>
        <taxon>Liliopsida</taxon>
        <taxon>Poales</taxon>
        <taxon>Poaceae</taxon>
        <taxon>PACMAD clade</taxon>
        <taxon>Panicoideae</taxon>
        <taxon>Panicodae</taxon>
        <taxon>Paniceae</taxon>
        <taxon>Panicinae</taxon>
        <taxon>Panicum</taxon>
        <taxon>Panicum sect. Panicum</taxon>
    </lineage>
</organism>
<evidence type="ECO:0000313" key="2">
    <source>
        <dbReference type="Proteomes" id="UP000275267"/>
    </source>
</evidence>
<gene>
    <name evidence="1" type="ORF">C2845_PM11G14060</name>
</gene>
<accession>A0A3L6RNL2</accession>
<evidence type="ECO:0000313" key="1">
    <source>
        <dbReference type="EMBL" id="RLN07309.1"/>
    </source>
</evidence>
<comment type="caution">
    <text evidence="1">The sequence shown here is derived from an EMBL/GenBank/DDBJ whole genome shotgun (WGS) entry which is preliminary data.</text>
</comment>
<proteinExistence type="predicted"/>
<dbReference type="OrthoDB" id="692477at2759"/>
<keyword evidence="2" id="KW-1185">Reference proteome</keyword>
<dbReference type="EMBL" id="PQIB02000007">
    <property type="protein sequence ID" value="RLN07309.1"/>
    <property type="molecule type" value="Genomic_DNA"/>
</dbReference>
<reference evidence="2" key="1">
    <citation type="journal article" date="2019" name="Nat. Commun.">
        <title>The genome of broomcorn millet.</title>
        <authorList>
            <person name="Zou C."/>
            <person name="Miki D."/>
            <person name="Li D."/>
            <person name="Tang Q."/>
            <person name="Xiao L."/>
            <person name="Rajput S."/>
            <person name="Deng P."/>
            <person name="Jia W."/>
            <person name="Huang R."/>
            <person name="Zhang M."/>
            <person name="Sun Y."/>
            <person name="Hu J."/>
            <person name="Fu X."/>
            <person name="Schnable P.S."/>
            <person name="Li F."/>
            <person name="Zhang H."/>
            <person name="Feng B."/>
            <person name="Zhu X."/>
            <person name="Liu R."/>
            <person name="Schnable J.C."/>
            <person name="Zhu J.-K."/>
            <person name="Zhang H."/>
        </authorList>
    </citation>
    <scope>NUCLEOTIDE SEQUENCE [LARGE SCALE GENOMIC DNA]</scope>
</reference>